<proteinExistence type="predicted"/>
<name>A0A921LQJ5_9ACTN</name>
<dbReference type="GO" id="GO:0005829">
    <property type="term" value="C:cytosol"/>
    <property type="evidence" value="ECO:0007669"/>
    <property type="project" value="TreeGrafter"/>
</dbReference>
<keyword evidence="5" id="KW-1185">Reference proteome</keyword>
<dbReference type="GO" id="GO:0019284">
    <property type="term" value="P:L-methionine salvage from S-adenosylmethionine"/>
    <property type="evidence" value="ECO:0007669"/>
    <property type="project" value="TreeGrafter"/>
</dbReference>
<evidence type="ECO:0000313" key="4">
    <source>
        <dbReference type="Proteomes" id="UP000746751"/>
    </source>
</evidence>
<dbReference type="RefSeq" id="WP_273341669.1">
    <property type="nucleotide sequence ID" value="NZ_JAUEIQ010000004.1"/>
</dbReference>
<dbReference type="GO" id="GO:0008782">
    <property type="term" value="F:adenosylhomocysteine nucleosidase activity"/>
    <property type="evidence" value="ECO:0007669"/>
    <property type="project" value="TreeGrafter"/>
</dbReference>
<evidence type="ECO:0000313" key="3">
    <source>
        <dbReference type="EMBL" id="MDN0063796.1"/>
    </source>
</evidence>
<dbReference type="EMBL" id="DYVF01000042">
    <property type="protein sequence ID" value="HJG31031.1"/>
    <property type="molecule type" value="Genomic_DNA"/>
</dbReference>
<dbReference type="Proteomes" id="UP001168435">
    <property type="component" value="Unassembled WGS sequence"/>
</dbReference>
<dbReference type="Gene3D" id="3.40.50.1580">
    <property type="entry name" value="Nucleoside phosphorylase domain"/>
    <property type="match status" value="1"/>
</dbReference>
<dbReference type="AlphaFoldDB" id="A0A921LQJ5"/>
<gene>
    <name evidence="2" type="ORF">K8U80_06505</name>
    <name evidence="3" type="ORF">QVN30_05670</name>
</gene>
<protein>
    <submittedName>
        <fullName evidence="2">5'-methylthioadenosine/S-adenosylhomocysteine nucleosidase</fullName>
    </submittedName>
</protein>
<dbReference type="InterPro" id="IPR035994">
    <property type="entry name" value="Nucleoside_phosphorylase_sf"/>
</dbReference>
<dbReference type="EMBL" id="JAUEIQ010000004">
    <property type="protein sequence ID" value="MDN0063796.1"/>
    <property type="molecule type" value="Genomic_DNA"/>
</dbReference>
<dbReference type="PANTHER" id="PTHR46832:SF1">
    <property type="entry name" value="5'-METHYLTHIOADENOSINE_S-ADENOSYLHOMOCYSTEINE NUCLEOSIDASE"/>
    <property type="match status" value="1"/>
</dbReference>
<evidence type="ECO:0000313" key="2">
    <source>
        <dbReference type="EMBL" id="HJG31031.1"/>
    </source>
</evidence>
<organism evidence="2 4">
    <name type="scientific">Collinsella ihumii</name>
    <dbReference type="NCBI Taxonomy" id="1720204"/>
    <lineage>
        <taxon>Bacteria</taxon>
        <taxon>Bacillati</taxon>
        <taxon>Actinomycetota</taxon>
        <taxon>Coriobacteriia</taxon>
        <taxon>Coriobacteriales</taxon>
        <taxon>Coriobacteriaceae</taxon>
        <taxon>Collinsella</taxon>
    </lineage>
</organism>
<evidence type="ECO:0000259" key="1">
    <source>
        <dbReference type="Pfam" id="PF01048"/>
    </source>
</evidence>
<dbReference type="Proteomes" id="UP000746751">
    <property type="component" value="Unassembled WGS sequence"/>
</dbReference>
<comment type="caution">
    <text evidence="2">The sequence shown here is derived from an EMBL/GenBank/DDBJ whole genome shotgun (WGS) entry which is preliminary data.</text>
</comment>
<evidence type="ECO:0000313" key="5">
    <source>
        <dbReference type="Proteomes" id="UP001168435"/>
    </source>
</evidence>
<dbReference type="Pfam" id="PF01048">
    <property type="entry name" value="PNP_UDP_1"/>
    <property type="match status" value="1"/>
</dbReference>
<dbReference type="SUPFAM" id="SSF53167">
    <property type="entry name" value="Purine and uridine phosphorylases"/>
    <property type="match status" value="1"/>
</dbReference>
<reference evidence="2" key="1">
    <citation type="journal article" date="2021" name="PeerJ">
        <title>Extensive microbial diversity within the chicken gut microbiome revealed by metagenomics and culture.</title>
        <authorList>
            <person name="Gilroy R."/>
            <person name="Ravi A."/>
            <person name="Getino M."/>
            <person name="Pursley I."/>
            <person name="Horton D.L."/>
            <person name="Alikhan N.F."/>
            <person name="Baker D."/>
            <person name="Gharbi K."/>
            <person name="Hall N."/>
            <person name="Watson M."/>
            <person name="Adriaenssens E.M."/>
            <person name="Foster-Nyarko E."/>
            <person name="Jarju S."/>
            <person name="Secka A."/>
            <person name="Antonio M."/>
            <person name="Oren A."/>
            <person name="Chaudhuri R.R."/>
            <person name="La Ragione R."/>
            <person name="Hildebrand F."/>
            <person name="Pallen M.J."/>
        </authorList>
    </citation>
    <scope>NUCLEOTIDE SEQUENCE</scope>
    <source>
        <strain evidence="2">ChiGjej2B2-7701</strain>
    </source>
</reference>
<sequence length="275" mass="29246">MTPTIAIIGALEKEVRQIYQEIEHGTVAEEAGLTIVGGEYHGFNLVATTAGMGTVNAAAASQHLVTRYGANALIFSGIAGGLNPALHIGDVVIGERLRYIDTDTSLIAESAPGLEEFTSSDYLVDVAEEVLVAHGYIDAALDERLTAPGSTAREIADASPYRRNNTDAEPQRYLRGTIATGNRFITGDELRRAVIEATGADCAEMEGAAVAHVAAKCGIDCLVLRAISDNCDEAYDAFCERTFDLDEYARSASGLTLAIIRRLAGKLGLRDHDAE</sequence>
<accession>A0A921LQJ5</accession>
<feature type="domain" description="Nucleoside phosphorylase" evidence="1">
    <location>
        <begin position="4"/>
        <end position="260"/>
    </location>
</feature>
<dbReference type="InterPro" id="IPR000845">
    <property type="entry name" value="Nucleoside_phosphorylase_d"/>
</dbReference>
<dbReference type="GO" id="GO:0008930">
    <property type="term" value="F:methylthioadenosine nucleosidase activity"/>
    <property type="evidence" value="ECO:0007669"/>
    <property type="project" value="TreeGrafter"/>
</dbReference>
<dbReference type="GO" id="GO:0009116">
    <property type="term" value="P:nucleoside metabolic process"/>
    <property type="evidence" value="ECO:0007669"/>
    <property type="project" value="InterPro"/>
</dbReference>
<reference evidence="2" key="2">
    <citation type="submission" date="2021-09" db="EMBL/GenBank/DDBJ databases">
        <authorList>
            <person name="Gilroy R."/>
        </authorList>
    </citation>
    <scope>NUCLEOTIDE SEQUENCE</scope>
    <source>
        <strain evidence="2">ChiGjej2B2-7701</strain>
    </source>
</reference>
<dbReference type="CDD" id="cd09008">
    <property type="entry name" value="MTAN"/>
    <property type="match status" value="1"/>
</dbReference>
<reference evidence="3" key="4">
    <citation type="submission" date="2024-05" db="EMBL/GenBank/DDBJ databases">
        <title>Identification and characterization of horizontal gene transfer across gut microbiota members of farm animals based on homology search.</title>
        <authorList>
            <person name="Schwarzerova J."/>
            <person name="Nykrynova M."/>
            <person name="Jureckova K."/>
            <person name="Cejkova D."/>
            <person name="Rychlik I."/>
        </authorList>
    </citation>
    <scope>NUCLEOTIDE SEQUENCE</scope>
    <source>
        <strain evidence="3">176_SSukc20</strain>
    </source>
</reference>
<reference evidence="3" key="3">
    <citation type="submission" date="2023-06" db="EMBL/GenBank/DDBJ databases">
        <authorList>
            <person name="Zeman M."/>
            <person name="Kubasova T."/>
            <person name="Jahodarova E."/>
            <person name="Nykrynova M."/>
            <person name="Rychlik I."/>
        </authorList>
    </citation>
    <scope>NUCLEOTIDE SEQUENCE</scope>
    <source>
        <strain evidence="3">176_SSukc20</strain>
    </source>
</reference>
<dbReference type="PANTHER" id="PTHR46832">
    <property type="entry name" value="5'-METHYLTHIOADENOSINE/S-ADENOSYLHOMOCYSTEINE NUCLEOSIDASE"/>
    <property type="match status" value="1"/>
</dbReference>